<accession>A0A2M7D5R2</accession>
<dbReference type="GO" id="GO:0070929">
    <property type="term" value="P:trans-translation"/>
    <property type="evidence" value="ECO:0007669"/>
    <property type="project" value="UniProtKB-UniRule"/>
</dbReference>
<dbReference type="CDD" id="cd09294">
    <property type="entry name" value="SmpB"/>
    <property type="match status" value="1"/>
</dbReference>
<dbReference type="NCBIfam" id="TIGR00086">
    <property type="entry name" value="smpB"/>
    <property type="match status" value="1"/>
</dbReference>
<dbReference type="InterPro" id="IPR000037">
    <property type="entry name" value="SsrA-bd_prot"/>
</dbReference>
<dbReference type="GO" id="GO:0005829">
    <property type="term" value="C:cytosol"/>
    <property type="evidence" value="ECO:0007669"/>
    <property type="project" value="TreeGrafter"/>
</dbReference>
<dbReference type="NCBIfam" id="NF003843">
    <property type="entry name" value="PRK05422.1"/>
    <property type="match status" value="1"/>
</dbReference>
<proteinExistence type="inferred from homology"/>
<keyword evidence="1 3" id="KW-0963">Cytoplasm</keyword>
<protein>
    <recommendedName>
        <fullName evidence="3">SsrA-binding protein</fullName>
    </recommendedName>
    <alternativeName>
        <fullName evidence="3">Small protein B</fullName>
    </alternativeName>
</protein>
<evidence type="ECO:0000313" key="5">
    <source>
        <dbReference type="Proteomes" id="UP000229247"/>
    </source>
</evidence>
<dbReference type="GO" id="GO:0003723">
    <property type="term" value="F:RNA binding"/>
    <property type="evidence" value="ECO:0007669"/>
    <property type="project" value="UniProtKB-UniRule"/>
</dbReference>
<keyword evidence="2 3" id="KW-0694">RNA-binding</keyword>
<sequence>MNDYTYNRQAGYEYEFLQKYEAGLVLARHEVKSIRNSHISLQGAYVVIRGEEAWLLNANIPPYQPQNTPPSYDPTRTRKLLLHKNEIRTLLGQTQRTGLTLVPIRVYNRTGKIKLEFVLARGKREFDKRAKITRRESDRRIRRVLRGKVE</sequence>
<comment type="similarity">
    <text evidence="3">Belongs to the SmpB family.</text>
</comment>
<dbReference type="Proteomes" id="UP000229247">
    <property type="component" value="Unassembled WGS sequence"/>
</dbReference>
<evidence type="ECO:0000256" key="2">
    <source>
        <dbReference type="ARBA" id="ARBA00022884"/>
    </source>
</evidence>
<dbReference type="HAMAP" id="MF_00023">
    <property type="entry name" value="SmpB"/>
    <property type="match status" value="1"/>
</dbReference>
<dbReference type="PANTHER" id="PTHR30308:SF2">
    <property type="entry name" value="SSRA-BINDING PROTEIN"/>
    <property type="match status" value="1"/>
</dbReference>
<dbReference type="GO" id="GO:0070930">
    <property type="term" value="P:trans-translation-dependent protein tagging"/>
    <property type="evidence" value="ECO:0007669"/>
    <property type="project" value="TreeGrafter"/>
</dbReference>
<dbReference type="EMBL" id="PEUE01000061">
    <property type="protein sequence ID" value="PIV38357.1"/>
    <property type="molecule type" value="Genomic_DNA"/>
</dbReference>
<comment type="subcellular location">
    <subcellularLocation>
        <location evidence="3">Cytoplasm</location>
    </subcellularLocation>
    <text evidence="3">The tmRNA-SmpB complex associates with stalled 70S ribosomes.</text>
</comment>
<comment type="caution">
    <text evidence="4">The sequence shown here is derived from an EMBL/GenBank/DDBJ whole genome shotgun (WGS) entry which is preliminary data.</text>
</comment>
<evidence type="ECO:0000256" key="3">
    <source>
        <dbReference type="HAMAP-Rule" id="MF_00023"/>
    </source>
</evidence>
<name>A0A2M7D5R2_9BACT</name>
<comment type="function">
    <text evidence="3">Required for rescue of stalled ribosomes mediated by trans-translation. Binds to transfer-messenger RNA (tmRNA), required for stable association of tmRNA with ribosomes. tmRNA and SmpB together mimic tRNA shape, replacing the anticodon stem-loop with SmpB. tmRNA is encoded by the ssrA gene; the 2 termini fold to resemble tRNA(Ala) and it encodes a 'tag peptide', a short internal open reading frame. During trans-translation Ala-aminoacylated tmRNA acts like a tRNA, entering the A-site of stalled ribosomes, displacing the stalled mRNA. The ribosome then switches to translate the ORF on the tmRNA; the nascent peptide is terminated with the 'tag peptide' encoded by the tmRNA and targeted for degradation. The ribosome is freed to recommence translation, which seems to be the essential function of trans-translation.</text>
</comment>
<dbReference type="Gene3D" id="2.40.280.10">
    <property type="match status" value="1"/>
</dbReference>
<evidence type="ECO:0000256" key="1">
    <source>
        <dbReference type="ARBA" id="ARBA00022490"/>
    </source>
</evidence>
<reference evidence="5" key="1">
    <citation type="submission" date="2017-09" db="EMBL/GenBank/DDBJ databases">
        <title>Depth-based differentiation of microbial function through sediment-hosted aquifers and enrichment of novel symbionts in the deep terrestrial subsurface.</title>
        <authorList>
            <person name="Probst A.J."/>
            <person name="Ladd B."/>
            <person name="Jarett J.K."/>
            <person name="Geller-Mcgrath D.E."/>
            <person name="Sieber C.M.K."/>
            <person name="Emerson J.B."/>
            <person name="Anantharaman K."/>
            <person name="Thomas B.C."/>
            <person name="Malmstrom R."/>
            <person name="Stieglmeier M."/>
            <person name="Klingl A."/>
            <person name="Woyke T."/>
            <person name="Ryan C.M."/>
            <person name="Banfield J.F."/>
        </authorList>
    </citation>
    <scope>NUCLEOTIDE SEQUENCE [LARGE SCALE GENOMIC DNA]</scope>
</reference>
<evidence type="ECO:0000313" key="4">
    <source>
        <dbReference type="EMBL" id="PIV38357.1"/>
    </source>
</evidence>
<dbReference type="SUPFAM" id="SSF74982">
    <property type="entry name" value="Small protein B (SmpB)"/>
    <property type="match status" value="1"/>
</dbReference>
<dbReference type="Pfam" id="PF01668">
    <property type="entry name" value="SmpB"/>
    <property type="match status" value="1"/>
</dbReference>
<organism evidence="4 5">
    <name type="scientific">Candidatus Portnoybacteria bacterium CG02_land_8_20_14_3_00_45_8</name>
    <dbReference type="NCBI Taxonomy" id="1974807"/>
    <lineage>
        <taxon>Bacteria</taxon>
        <taxon>Candidatus Portnoyibacteriota</taxon>
    </lineage>
</organism>
<gene>
    <name evidence="3" type="primary">smpB</name>
    <name evidence="4" type="ORF">COS30_02510</name>
</gene>
<dbReference type="PANTHER" id="PTHR30308">
    <property type="entry name" value="TMRNA-BINDING COMPONENT OF TRANS-TRANSLATION TAGGING COMPLEX"/>
    <property type="match status" value="1"/>
</dbReference>
<dbReference type="AlphaFoldDB" id="A0A2M7D5R2"/>
<dbReference type="InterPro" id="IPR023620">
    <property type="entry name" value="SmpB"/>
</dbReference>